<dbReference type="Gene3D" id="4.10.60.10">
    <property type="entry name" value="Zinc finger, CCHC-type"/>
    <property type="match status" value="1"/>
</dbReference>
<dbReference type="SUPFAM" id="SSF57756">
    <property type="entry name" value="Retrovirus zinc finger-like domains"/>
    <property type="match status" value="1"/>
</dbReference>
<feature type="domain" description="CCHC-type" evidence="3">
    <location>
        <begin position="105"/>
        <end position="121"/>
    </location>
</feature>
<dbReference type="InterPro" id="IPR036875">
    <property type="entry name" value="Znf_CCHC_sf"/>
</dbReference>
<gene>
    <name evidence="4" type="ORF">MEDL_50959</name>
</gene>
<evidence type="ECO:0000259" key="3">
    <source>
        <dbReference type="PROSITE" id="PS50158"/>
    </source>
</evidence>
<evidence type="ECO:0000313" key="5">
    <source>
        <dbReference type="Proteomes" id="UP000683360"/>
    </source>
</evidence>
<keyword evidence="1" id="KW-0863">Zinc-finger</keyword>
<organism evidence="4 5">
    <name type="scientific">Mytilus edulis</name>
    <name type="common">Blue mussel</name>
    <dbReference type="NCBI Taxonomy" id="6550"/>
    <lineage>
        <taxon>Eukaryota</taxon>
        <taxon>Metazoa</taxon>
        <taxon>Spiralia</taxon>
        <taxon>Lophotrochozoa</taxon>
        <taxon>Mollusca</taxon>
        <taxon>Bivalvia</taxon>
        <taxon>Autobranchia</taxon>
        <taxon>Pteriomorphia</taxon>
        <taxon>Mytilida</taxon>
        <taxon>Mytiloidea</taxon>
        <taxon>Mytilidae</taxon>
        <taxon>Mytilinae</taxon>
        <taxon>Mytilus</taxon>
    </lineage>
</organism>
<name>A0A8S3U8Q0_MYTED</name>
<feature type="region of interest" description="Disordered" evidence="2">
    <location>
        <begin position="120"/>
        <end position="152"/>
    </location>
</feature>
<keyword evidence="5" id="KW-1185">Reference proteome</keyword>
<dbReference type="EMBL" id="CAJPWZ010002455">
    <property type="protein sequence ID" value="CAG2238572.1"/>
    <property type="molecule type" value="Genomic_DNA"/>
</dbReference>
<dbReference type="PROSITE" id="PS50158">
    <property type="entry name" value="ZF_CCHC"/>
    <property type="match status" value="1"/>
</dbReference>
<protein>
    <recommendedName>
        <fullName evidence="3">CCHC-type domain-containing protein</fullName>
    </recommendedName>
</protein>
<comment type="caution">
    <text evidence="4">The sequence shown here is derived from an EMBL/GenBank/DDBJ whole genome shotgun (WGS) entry which is preliminary data.</text>
</comment>
<evidence type="ECO:0000256" key="1">
    <source>
        <dbReference type="PROSITE-ProRule" id="PRU00047"/>
    </source>
</evidence>
<dbReference type="SMART" id="SM00343">
    <property type="entry name" value="ZnF_C2HC"/>
    <property type="match status" value="1"/>
</dbReference>
<proteinExistence type="predicted"/>
<keyword evidence="1" id="KW-0862">Zinc</keyword>
<dbReference type="GO" id="GO:0003676">
    <property type="term" value="F:nucleic acid binding"/>
    <property type="evidence" value="ECO:0007669"/>
    <property type="project" value="InterPro"/>
</dbReference>
<dbReference type="Proteomes" id="UP000683360">
    <property type="component" value="Unassembled WGS sequence"/>
</dbReference>
<reference evidence="4" key="1">
    <citation type="submission" date="2021-03" db="EMBL/GenBank/DDBJ databases">
        <authorList>
            <person name="Bekaert M."/>
        </authorList>
    </citation>
    <scope>NUCLEOTIDE SEQUENCE</scope>
</reference>
<dbReference type="AlphaFoldDB" id="A0A8S3U8Q0"/>
<dbReference type="InterPro" id="IPR001878">
    <property type="entry name" value="Znf_CCHC"/>
</dbReference>
<evidence type="ECO:0000256" key="2">
    <source>
        <dbReference type="SAM" id="MobiDB-lite"/>
    </source>
</evidence>
<feature type="compositionally biased region" description="Basic and acidic residues" evidence="2">
    <location>
        <begin position="120"/>
        <end position="132"/>
    </location>
</feature>
<evidence type="ECO:0000313" key="4">
    <source>
        <dbReference type="EMBL" id="CAG2238572.1"/>
    </source>
</evidence>
<sequence length="152" mass="17737">MHKCSTFTNRKTCPVTITILSGICSPSDPKLSSNDTLSTSLSFSKLTSRIREPQLTQFERGISESLETVIQREMAKYYTQQDYDGSSWQNKQLYKDRTTKMKNLRCFNCNEDGHYIRDCPKEKRSPYHKENRSGFIRNNERSQNQTEESLNC</sequence>
<dbReference type="Pfam" id="PF00098">
    <property type="entry name" value="zf-CCHC"/>
    <property type="match status" value="1"/>
</dbReference>
<dbReference type="GO" id="GO:0008270">
    <property type="term" value="F:zinc ion binding"/>
    <property type="evidence" value="ECO:0007669"/>
    <property type="project" value="UniProtKB-KW"/>
</dbReference>
<feature type="compositionally biased region" description="Polar residues" evidence="2">
    <location>
        <begin position="141"/>
        <end position="152"/>
    </location>
</feature>
<keyword evidence="1" id="KW-0479">Metal-binding</keyword>
<accession>A0A8S3U8Q0</accession>
<dbReference type="OrthoDB" id="10050052at2759"/>